<name>A0A0V1KIE0_9BILA</name>
<proteinExistence type="predicted"/>
<protein>
    <submittedName>
        <fullName evidence="1">Uncharacterized protein</fullName>
    </submittedName>
</protein>
<dbReference type="EMBL" id="JYDW01001693">
    <property type="protein sequence ID" value="KRZ46962.1"/>
    <property type="molecule type" value="Genomic_DNA"/>
</dbReference>
<reference evidence="1 2" key="1">
    <citation type="submission" date="2015-05" db="EMBL/GenBank/DDBJ databases">
        <title>Evolution of Trichinella species and genotypes.</title>
        <authorList>
            <person name="Korhonen P.K."/>
            <person name="Edoardo P."/>
            <person name="Giuseppe L.R."/>
            <person name="Gasser R.B."/>
        </authorList>
    </citation>
    <scope>NUCLEOTIDE SEQUENCE [LARGE SCALE GENOMIC DNA]</scope>
    <source>
        <strain evidence="1">ISS10</strain>
    </source>
</reference>
<evidence type="ECO:0000313" key="2">
    <source>
        <dbReference type="Proteomes" id="UP000054721"/>
    </source>
</evidence>
<organism evidence="1 2">
    <name type="scientific">Trichinella nativa</name>
    <dbReference type="NCBI Taxonomy" id="6335"/>
    <lineage>
        <taxon>Eukaryota</taxon>
        <taxon>Metazoa</taxon>
        <taxon>Ecdysozoa</taxon>
        <taxon>Nematoda</taxon>
        <taxon>Enoplea</taxon>
        <taxon>Dorylaimia</taxon>
        <taxon>Trichinellida</taxon>
        <taxon>Trichinellidae</taxon>
        <taxon>Trichinella</taxon>
    </lineage>
</organism>
<comment type="caution">
    <text evidence="1">The sequence shown here is derived from an EMBL/GenBank/DDBJ whole genome shotgun (WGS) entry which is preliminary data.</text>
</comment>
<accession>A0A0V1KIE0</accession>
<evidence type="ECO:0000313" key="1">
    <source>
        <dbReference type="EMBL" id="KRZ46962.1"/>
    </source>
</evidence>
<keyword evidence="2" id="KW-1185">Reference proteome</keyword>
<sequence>MDSWGPSYLCLLSARQDPVVHYHPTWQREPGVRLPFKGVKVQVTF</sequence>
<dbReference type="AlphaFoldDB" id="A0A0V1KIE0"/>
<gene>
    <name evidence="1" type="ORF">T02_13387</name>
</gene>
<dbReference type="Proteomes" id="UP000054721">
    <property type="component" value="Unassembled WGS sequence"/>
</dbReference>